<evidence type="ECO:0000313" key="1">
    <source>
        <dbReference type="EMBL" id="SEN91511.1"/>
    </source>
</evidence>
<name>A0A1H8KFQ1_9RHOB</name>
<keyword evidence="2" id="KW-1185">Reference proteome</keyword>
<protein>
    <submittedName>
        <fullName evidence="1">Uncharacterized protein</fullName>
    </submittedName>
</protein>
<sequence length="51" mass="5654">MLDEDQSIRLDQASLITQFRFALMRALASSISFRMSAVRATFGGFPALIMA</sequence>
<evidence type="ECO:0000313" key="2">
    <source>
        <dbReference type="Proteomes" id="UP000183002"/>
    </source>
</evidence>
<organism evidence="1 2">
    <name type="scientific">Pseudorhodobacter antarcticus</name>
    <dbReference type="NCBI Taxonomy" id="1077947"/>
    <lineage>
        <taxon>Bacteria</taxon>
        <taxon>Pseudomonadati</taxon>
        <taxon>Pseudomonadota</taxon>
        <taxon>Alphaproteobacteria</taxon>
        <taxon>Rhodobacterales</taxon>
        <taxon>Paracoccaceae</taxon>
        <taxon>Pseudorhodobacter</taxon>
    </lineage>
</organism>
<dbReference type="AlphaFoldDB" id="A0A1H8KFQ1"/>
<gene>
    <name evidence="1" type="ORF">SAMN05216227_103135</name>
</gene>
<accession>A0A1H8KFQ1</accession>
<proteinExistence type="predicted"/>
<reference evidence="1 2" key="1">
    <citation type="submission" date="2016-10" db="EMBL/GenBank/DDBJ databases">
        <authorList>
            <person name="de Groot N.N."/>
        </authorList>
    </citation>
    <scope>NUCLEOTIDE SEQUENCE [LARGE SCALE GENOMIC DNA]</scope>
    <source>
        <strain evidence="1 2">CGMCC 1.10836</strain>
    </source>
</reference>
<dbReference type="EMBL" id="FOCO01000031">
    <property type="protein sequence ID" value="SEN91511.1"/>
    <property type="molecule type" value="Genomic_DNA"/>
</dbReference>
<dbReference type="Proteomes" id="UP000183002">
    <property type="component" value="Unassembled WGS sequence"/>
</dbReference>